<gene>
    <name evidence="1" type="ORF">ACFSCX_02895</name>
</gene>
<name>A0ABW4LK81_9BACI</name>
<dbReference type="RefSeq" id="WP_377926601.1">
    <property type="nucleotide sequence ID" value="NZ_JBHUEM010000003.1"/>
</dbReference>
<keyword evidence="2" id="KW-1185">Reference proteome</keyword>
<dbReference type="Proteomes" id="UP001597214">
    <property type="component" value="Unassembled WGS sequence"/>
</dbReference>
<sequence length="130" mass="14861">MNHHAIEKKWHSTTEVAHWLGVTDSQLRYYLKPFYEYVTSEDAPSSSSAYRLDALAVIKLKMILLLKDQYRVSGLEKLLGLDGAGYVHTKSEKKPAVAKIEKDRDQLEQQVFAITPVNKHFTVKTTLNVE</sequence>
<organism evidence="1 2">
    <name type="scientific">Bacillus salitolerans</name>
    <dbReference type="NCBI Taxonomy" id="1437434"/>
    <lineage>
        <taxon>Bacteria</taxon>
        <taxon>Bacillati</taxon>
        <taxon>Bacillota</taxon>
        <taxon>Bacilli</taxon>
        <taxon>Bacillales</taxon>
        <taxon>Bacillaceae</taxon>
        <taxon>Bacillus</taxon>
    </lineage>
</organism>
<reference evidence="2" key="1">
    <citation type="journal article" date="2019" name="Int. J. Syst. Evol. Microbiol.">
        <title>The Global Catalogue of Microorganisms (GCM) 10K type strain sequencing project: providing services to taxonomists for standard genome sequencing and annotation.</title>
        <authorList>
            <consortium name="The Broad Institute Genomics Platform"/>
            <consortium name="The Broad Institute Genome Sequencing Center for Infectious Disease"/>
            <person name="Wu L."/>
            <person name="Ma J."/>
        </authorList>
    </citation>
    <scope>NUCLEOTIDE SEQUENCE [LARGE SCALE GENOMIC DNA]</scope>
    <source>
        <strain evidence="2">CCUG 49339</strain>
    </source>
</reference>
<accession>A0ABW4LK81</accession>
<evidence type="ECO:0000313" key="1">
    <source>
        <dbReference type="EMBL" id="MFD1735502.1"/>
    </source>
</evidence>
<dbReference type="EMBL" id="JBHUEM010000003">
    <property type="protein sequence ID" value="MFD1735502.1"/>
    <property type="molecule type" value="Genomic_DNA"/>
</dbReference>
<proteinExistence type="predicted"/>
<evidence type="ECO:0000313" key="2">
    <source>
        <dbReference type="Proteomes" id="UP001597214"/>
    </source>
</evidence>
<comment type="caution">
    <text evidence="1">The sequence shown here is derived from an EMBL/GenBank/DDBJ whole genome shotgun (WGS) entry which is preliminary data.</text>
</comment>
<evidence type="ECO:0008006" key="3">
    <source>
        <dbReference type="Google" id="ProtNLM"/>
    </source>
</evidence>
<protein>
    <recommendedName>
        <fullName evidence="3">HTH merR-type domain-containing protein</fullName>
    </recommendedName>
</protein>